<proteinExistence type="predicted"/>
<reference evidence="2" key="1">
    <citation type="submission" date="2017-01" db="EMBL/GenBank/DDBJ databases">
        <authorList>
            <person name="Wang Y."/>
            <person name="White M."/>
            <person name="Kvist S."/>
            <person name="Moncalvo J.-M."/>
        </authorList>
    </citation>
    <scope>NUCLEOTIDE SEQUENCE [LARGE SCALE GENOMIC DNA]</scope>
    <source>
        <strain evidence="2">ID-206-W2</strain>
    </source>
</reference>
<comment type="caution">
    <text evidence="1">The sequence shown here is derived from an EMBL/GenBank/DDBJ whole genome shotgun (WGS) entry which is preliminary data.</text>
</comment>
<accession>A0A1R1XNE0</accession>
<dbReference type="Proteomes" id="UP000187429">
    <property type="component" value="Unassembled WGS sequence"/>
</dbReference>
<evidence type="ECO:0000313" key="2">
    <source>
        <dbReference type="Proteomes" id="UP000187429"/>
    </source>
</evidence>
<evidence type="ECO:0000313" key="1">
    <source>
        <dbReference type="EMBL" id="OMJ16131.1"/>
    </source>
</evidence>
<protein>
    <submittedName>
        <fullName evidence="1">Uncharacterized protein</fullName>
    </submittedName>
</protein>
<organism evidence="1 2">
    <name type="scientific">Smittium culicis</name>
    <dbReference type="NCBI Taxonomy" id="133412"/>
    <lineage>
        <taxon>Eukaryota</taxon>
        <taxon>Fungi</taxon>
        <taxon>Fungi incertae sedis</taxon>
        <taxon>Zoopagomycota</taxon>
        <taxon>Kickxellomycotina</taxon>
        <taxon>Harpellomycetes</taxon>
        <taxon>Harpellales</taxon>
        <taxon>Legeriomycetaceae</taxon>
        <taxon>Smittium</taxon>
    </lineage>
</organism>
<sequence length="90" mass="10172">MWSTVSSTHKLQQGSGYIALRSTQLPFPPIFRSTVHRWMTDRSENFDPPGTPGHPRGHSEYHWCLGELGDPCFSMLAICGMHTHGLFWSA</sequence>
<dbReference type="AlphaFoldDB" id="A0A1R1XNE0"/>
<name>A0A1R1XNE0_9FUNG</name>
<keyword evidence="2" id="KW-1185">Reference proteome</keyword>
<gene>
    <name evidence="1" type="ORF">AYI69_g7950</name>
</gene>
<dbReference type="EMBL" id="LSSM01004005">
    <property type="protein sequence ID" value="OMJ16131.1"/>
    <property type="molecule type" value="Genomic_DNA"/>
</dbReference>